<dbReference type="Gene3D" id="2.60.40.10">
    <property type="entry name" value="Immunoglobulins"/>
    <property type="match status" value="1"/>
</dbReference>
<dbReference type="InterPro" id="IPR003305">
    <property type="entry name" value="CenC_carb-bd"/>
</dbReference>
<gene>
    <name evidence="8" type="ORF">FLK61_38010</name>
</gene>
<dbReference type="GO" id="GO:0016798">
    <property type="term" value="F:hydrolase activity, acting on glycosyl bonds"/>
    <property type="evidence" value="ECO:0007669"/>
    <property type="project" value="InterPro"/>
</dbReference>
<keyword evidence="3" id="KW-0732">Signal</keyword>
<feature type="chain" id="PRO_5032374471" evidence="3">
    <location>
        <begin position="32"/>
        <end position="1260"/>
    </location>
</feature>
<accession>A0A859FJ29</accession>
<evidence type="ECO:0000259" key="7">
    <source>
        <dbReference type="Pfam" id="PF19580"/>
    </source>
</evidence>
<dbReference type="InterPro" id="IPR005135">
    <property type="entry name" value="Endo/exonuclease/phosphatase"/>
</dbReference>
<dbReference type="Pfam" id="PF19580">
    <property type="entry name" value="Exo_endo_phos_3"/>
    <property type="match status" value="1"/>
</dbReference>
<dbReference type="AlphaFoldDB" id="A0A859FJ29"/>
<sequence length="1260" mass="136923">MKLQWKNIRKVLAVGLVFILLMTTFMPAAMANNGKGKGNGNGNGGPPAHAGGPNRVVESVEQVDATSFQVTFDKTYPAGIHPDRMIDVAFIFSDLTMVNPKITDYEVVKKNRSVVTIEHKNDDLTGKAGTISVNDVTVDFDLREEEEPVDPEDPADPEDPTDPEEPVDPPFDGSTIAEVKQADLNTYHRVRGEVTAAFEAGGQTNMYIQDETAGILVRGPGLGSQYAIGDLVEFGGNLEAFRDFLQIIVSSTDGYSELVRANVNSVQPELVTAAEFTERAEELDAQLIQIQDASVLSNTAFDDFDAEDATGAFRVLGSDANVTANTDYDVMTGVVNYHFFEHKLMPRFDEDLIEDISVVQPVVATPGAGEVAVGTEVRLSTFTDGATIYYTTDGSTPTADSDVYSSPITITADTTIRALAVKDGLTESVVRDYAYTVLAEAGSLQIYDIQGAQHISPYENAVVRDVPGIVTYTRNNGFYFQTAESDGNVNTSEGIFVFYPQHQVAVGDEVAVDGRVTEFEEQGFDGNDDLTTTQIVGSSADVLSQGNDLPAPVVIGVDRDIPSELLANPNAYDIYDPATFDAENNALDFYESLEGMLVEIPGQVTITGPQKYNELTVVSEQFGLENRTDDGGVYLTETDLNTEIMFVNAPFNYVAKTGDYFEESIQGVVGYNFGNFKVQPVGALPELQDGGAERRENTTIEFDEDKLTVATYNVENYYNGVSAEKTRRLAASMANELNAPDIIGLVEVMDNDGATDSGNTDASESYQRLIDEIQLLGGPQYGFTDIAPVDGRDGGIPGGNIRVGYLYRTDRVAIAPGEKGTATDALAFDENGELNYVSGLIDPQNSAYRSSRKPIMTEFIFKGESVYVVGNHWNSKRGDLAPFGMEQPATQGSRVQREEIAVLVSDFIAELKRNQEDANVVVLGDFNDFPWSPPLQALENDGMLYNAIYEVDRNQQFTYSFNGSSQSLDSIYVSSHLQEGLDVDVMNINSQFMEVHGRASDHDPMLVQLTLPNIDPDFDLGDVEAPVITFEDDALNASPRIEIAAGETLEIPAVTAIDNVDGDVTDQVAVDASGVDTTRPGTYSIRYTVTDAAGNTAVKLLTVVVTSVSEPIENLSNASFESWSGGLPEGWFGSSSNFAQSRVVQSDEARSGDSSVQLVRDNTTHQRFSSADYSMEAGATYDVSFWVKGQGEVRNAVFAPGYFGNNYGTYSAYTIVDSDEWQQVNWSFTAPGAGDMQLIFSVRNTLGDHLLIDDVEITKQ</sequence>
<organism evidence="8 9">
    <name type="scientific">Paenalkalicoccus suaedae</name>
    <dbReference type="NCBI Taxonomy" id="2592382"/>
    <lineage>
        <taxon>Bacteria</taxon>
        <taxon>Bacillati</taxon>
        <taxon>Bacillota</taxon>
        <taxon>Bacilli</taxon>
        <taxon>Bacillales</taxon>
        <taxon>Bacillaceae</taxon>
        <taxon>Paenalkalicoccus</taxon>
    </lineage>
</organism>
<evidence type="ECO:0000313" key="8">
    <source>
        <dbReference type="EMBL" id="QKS72426.1"/>
    </source>
</evidence>
<evidence type="ECO:0000313" key="9">
    <source>
        <dbReference type="Proteomes" id="UP000318138"/>
    </source>
</evidence>
<proteinExistence type="predicted"/>
<evidence type="ECO:0000259" key="4">
    <source>
        <dbReference type="Pfam" id="PF02018"/>
    </source>
</evidence>
<feature type="region of interest" description="Disordered" evidence="2">
    <location>
        <begin position="144"/>
        <end position="174"/>
    </location>
</feature>
<evidence type="ECO:0000256" key="1">
    <source>
        <dbReference type="ARBA" id="ARBA00022801"/>
    </source>
</evidence>
<dbReference type="Gene3D" id="3.60.10.10">
    <property type="entry name" value="Endonuclease/exonuclease/phosphatase"/>
    <property type="match status" value="1"/>
</dbReference>
<evidence type="ECO:0000259" key="6">
    <source>
        <dbReference type="Pfam" id="PF16403"/>
    </source>
</evidence>
<dbReference type="Pfam" id="PF02018">
    <property type="entry name" value="CBM_4_9"/>
    <property type="match status" value="1"/>
</dbReference>
<dbReference type="RefSeq" id="WP_176010404.1">
    <property type="nucleotide sequence ID" value="NZ_CP041372.2"/>
</dbReference>
<dbReference type="CDD" id="cd04486">
    <property type="entry name" value="YhcR_OBF_like"/>
    <property type="match status" value="1"/>
</dbReference>
<dbReference type="KEGG" id="psua:FLK61_38010"/>
<dbReference type="PANTHER" id="PTHR42834:SF1">
    <property type="entry name" value="ENDONUCLEASE_EXONUCLEASE_PHOSPHATASE FAMILY PROTEIN (AFU_ORTHOLOGUE AFUA_3G09210)"/>
    <property type="match status" value="1"/>
</dbReference>
<dbReference type="InterPro" id="IPR036691">
    <property type="entry name" value="Endo/exonu/phosph_ase_sf"/>
</dbReference>
<feature type="domain" description="Endonuclease/exonuclease/phosphatase" evidence="7">
    <location>
        <begin position="842"/>
        <end position="978"/>
    </location>
</feature>
<dbReference type="InterPro" id="IPR013783">
    <property type="entry name" value="Ig-like_fold"/>
</dbReference>
<keyword evidence="1" id="KW-0378">Hydrolase</keyword>
<feature type="domain" description="Pesticidal crystal protein Cry22Aa Ig-like" evidence="6">
    <location>
        <begin position="1035"/>
        <end position="1102"/>
    </location>
</feature>
<reference evidence="9" key="1">
    <citation type="submission" date="2019-07" db="EMBL/GenBank/DDBJ databases">
        <title>Bacillus alkalisoli sp. nov. isolated from saline soil.</title>
        <authorList>
            <person name="Sun J.-Q."/>
            <person name="Xu L."/>
        </authorList>
    </citation>
    <scope>NUCLEOTIDE SEQUENCE [LARGE SCALE GENOMIC DNA]</scope>
    <source>
        <strain evidence="9">M4U3P1</strain>
    </source>
</reference>
<dbReference type="PANTHER" id="PTHR42834">
    <property type="entry name" value="ENDONUCLEASE/EXONUCLEASE/PHOSPHATASE FAMILY PROTEIN (AFU_ORTHOLOGUE AFUA_3G09210)"/>
    <property type="match status" value="1"/>
</dbReference>
<dbReference type="InterPro" id="IPR008979">
    <property type="entry name" value="Galactose-bd-like_sf"/>
</dbReference>
<dbReference type="Pfam" id="PF13290">
    <property type="entry name" value="CHB_HEX_C_1"/>
    <property type="match status" value="1"/>
</dbReference>
<feature type="domain" description="GH29D-like beta-sandwich" evidence="5">
    <location>
        <begin position="366"/>
        <end position="429"/>
    </location>
</feature>
<evidence type="ECO:0000259" key="5">
    <source>
        <dbReference type="Pfam" id="PF13290"/>
    </source>
</evidence>
<keyword evidence="9" id="KW-1185">Reference proteome</keyword>
<dbReference type="SUPFAM" id="SSF56219">
    <property type="entry name" value="DNase I-like"/>
    <property type="match status" value="1"/>
</dbReference>
<feature type="domain" description="CBM-cenC" evidence="4">
    <location>
        <begin position="1115"/>
        <end position="1241"/>
    </location>
</feature>
<dbReference type="Pfam" id="PF16403">
    <property type="entry name" value="Bact_surface_Ig-like"/>
    <property type="match status" value="1"/>
</dbReference>
<feature type="compositionally biased region" description="Acidic residues" evidence="2">
    <location>
        <begin position="144"/>
        <end position="167"/>
    </location>
</feature>
<dbReference type="Gene3D" id="2.60.120.260">
    <property type="entry name" value="Galactose-binding domain-like"/>
    <property type="match status" value="1"/>
</dbReference>
<protein>
    <submittedName>
        <fullName evidence="8">Chitobiase/beta-hexosaminidase C-terminal domain-containing protein</fullName>
    </submittedName>
</protein>
<dbReference type="InterPro" id="IPR032179">
    <property type="entry name" value="Cry22Aa_Ig-like"/>
</dbReference>
<feature type="signal peptide" evidence="3">
    <location>
        <begin position="1"/>
        <end position="31"/>
    </location>
</feature>
<dbReference type="SUPFAM" id="SSF49785">
    <property type="entry name" value="Galactose-binding domain-like"/>
    <property type="match status" value="1"/>
</dbReference>
<name>A0A859FJ29_9BACI</name>
<dbReference type="InterPro" id="IPR059177">
    <property type="entry name" value="GH29D-like_dom"/>
</dbReference>
<dbReference type="Proteomes" id="UP000318138">
    <property type="component" value="Chromosome"/>
</dbReference>
<dbReference type="EMBL" id="CP041372">
    <property type="protein sequence ID" value="QKS72426.1"/>
    <property type="molecule type" value="Genomic_DNA"/>
</dbReference>
<evidence type="ECO:0000256" key="2">
    <source>
        <dbReference type="SAM" id="MobiDB-lite"/>
    </source>
</evidence>
<evidence type="ECO:0000256" key="3">
    <source>
        <dbReference type="SAM" id="SignalP"/>
    </source>
</evidence>